<dbReference type="SUPFAM" id="SSF110296">
    <property type="entry name" value="Oligoxyloglucan reducing end-specific cellobiohydrolase"/>
    <property type="match status" value="2"/>
</dbReference>
<dbReference type="Proteomes" id="UP000199702">
    <property type="component" value="Unassembled WGS sequence"/>
</dbReference>
<dbReference type="CDD" id="cd15482">
    <property type="entry name" value="Sialidase_non-viral"/>
    <property type="match status" value="2"/>
</dbReference>
<proteinExistence type="predicted"/>
<protein>
    <submittedName>
        <fullName evidence="5">Por secretion system C-terminal sorting domain-containing protein</fullName>
    </submittedName>
</protein>
<dbReference type="STRING" id="402734.SAMN05660918_1032"/>
<dbReference type="RefSeq" id="WP_091309107.1">
    <property type="nucleotide sequence ID" value="NZ_CBCSJU010000005.1"/>
</dbReference>
<organism evidence="5 6">
    <name type="scientific">Flavobacterium terrigena</name>
    <dbReference type="NCBI Taxonomy" id="402734"/>
    <lineage>
        <taxon>Bacteria</taxon>
        <taxon>Pseudomonadati</taxon>
        <taxon>Bacteroidota</taxon>
        <taxon>Flavobacteriia</taxon>
        <taxon>Flavobacteriales</taxon>
        <taxon>Flavobacteriaceae</taxon>
        <taxon>Flavobacterium</taxon>
    </lineage>
</organism>
<feature type="domain" description="Secretion system C-terminal sorting" evidence="3">
    <location>
        <begin position="1552"/>
        <end position="1621"/>
    </location>
</feature>
<dbReference type="GO" id="GO:0006892">
    <property type="term" value="P:post-Golgi vesicle-mediated transport"/>
    <property type="evidence" value="ECO:0007669"/>
    <property type="project" value="TreeGrafter"/>
</dbReference>
<feature type="domain" description="GEVED" evidence="4">
    <location>
        <begin position="950"/>
        <end position="1020"/>
    </location>
</feature>
<reference evidence="6" key="1">
    <citation type="submission" date="2016-10" db="EMBL/GenBank/DDBJ databases">
        <authorList>
            <person name="Varghese N."/>
            <person name="Submissions S."/>
        </authorList>
    </citation>
    <scope>NUCLEOTIDE SEQUENCE [LARGE SCALE GENOMIC DNA]</scope>
    <source>
        <strain evidence="6">DSM 17934</strain>
    </source>
</reference>
<gene>
    <name evidence="5" type="ORF">SAMN05660918_1032</name>
</gene>
<evidence type="ECO:0000259" key="4">
    <source>
        <dbReference type="Pfam" id="PF20009"/>
    </source>
</evidence>
<dbReference type="NCBIfam" id="TIGR04183">
    <property type="entry name" value="Por_Secre_tail"/>
    <property type="match status" value="1"/>
</dbReference>
<dbReference type="OrthoDB" id="9757947at2"/>
<evidence type="ECO:0000313" key="6">
    <source>
        <dbReference type="Proteomes" id="UP000199702"/>
    </source>
</evidence>
<dbReference type="EMBL" id="FNYA01000002">
    <property type="protein sequence ID" value="SEI58514.1"/>
    <property type="molecule type" value="Genomic_DNA"/>
</dbReference>
<evidence type="ECO:0000256" key="2">
    <source>
        <dbReference type="SAM" id="SignalP"/>
    </source>
</evidence>
<dbReference type="InterPro" id="IPR015943">
    <property type="entry name" value="WD40/YVTN_repeat-like_dom_sf"/>
</dbReference>
<evidence type="ECO:0000313" key="5">
    <source>
        <dbReference type="EMBL" id="SEI58514.1"/>
    </source>
</evidence>
<dbReference type="GO" id="GO:0016020">
    <property type="term" value="C:membrane"/>
    <property type="evidence" value="ECO:0007669"/>
    <property type="project" value="TreeGrafter"/>
</dbReference>
<feature type="signal peptide" evidence="2">
    <location>
        <begin position="1"/>
        <end position="18"/>
    </location>
</feature>
<sequence>MKKNYLLLLLFAALFSKAQVKTPAQKSHRQAAYKHMMYDMSINFYTVCDSAEAFFRTIDKDKKGFGYKPFLRWKYDNESKYYPSGNRMIDHYLPYKEFERLKKENNSQKTTTNTSDWTLEGPALVGAITGHYSPGLGRMEYVEVNRNNAQQIYMGSRSGGLWRTNNEGTTWSQNTDFLPASGVDAIAAKPTNFDSVLINVRMSSTGNSFGIYRSIDGGATFQETNFKPSILGFGGLGSNLKINVIRYHPTVANLVFVGTDRGVFRSTDDLLTFTRLNNSWDVKDIEFHPTNNNIIYLYENYYWGSNKNKIHKSINQGVSYTALADVAGNSNAEINISVSSTCPECIYLISDSGIWNSTDTGANFTTIQNPAPAGVSLWYGVPNDTDPTKIVSGYLDMYRSSDSGATFSQATWWSLGSAQHGAGSMQTRFNNSQVYVHADMDYLTCVNGVYYACTDGFLSKSADNGLTWSRLNADTCLRENYCLGISQSNNERVITGAQDNGTNVKTENGWIEYYGADGMEGLIHPLNDDWMIGSLQYGGRQRSFDGGLSNSGCSQPQSGSGNAGWVAPILYDPNNQMTVYSFAKNVYRSTEFGNNWVALAAPATFGNATIDNAAIAFNNSNRLVASRGANIEMSNDAGVTFSSIRSTLPNFGISDIAFDPNNDDRIIVTYSDWQNNNQKVFITNDAGVTWQNITYNLGNMPVRAVVIEGSADATIYVGTEIGVYKKTLLATAWTMYNASLPNVSIEELEINCGANTIKAATWGRGIWEAKLAGKENYPEIVKTDITSPVTFDSPKVGVAQYVTSNINYDGTISNAKVAWAIDNPAFNATDVIPMYLVTGNTWKSNAAIPDFPIGTKVYFKVIVTGSNNDTSETFKFMYEVKPFDYCAASGENTNGSLRINSFLCANLTNTTNAYGGYTYYSATPIQLDKGSNYTATGNFNTGWGDNDFLVWIDYNNDGAFSISEKVVSDLNTGLQGTGNFTVPFDAVTGNVRMRVRLGYWGDYSNACGTTLGEVEDYLVQISDSGSPTLTIQSNPNYCENTPFQLTYTGSAVDELKWTIQRGTNVYTYSGTTINVSGLPMGQYSIAISAKKNGVFYNQLFNSIFEIKSTTWNGSTWSNGLPNDSAVVFTGNYTLSSDLNVCSVLVTNNAVVTIQQGANLQVTGKIQVDNGATLRVENKAAILQIKDDANIGNSIVKSNSAPMIRLDYTAWTSPVTGQQLQAFSPNTLANRFYEYLYTGTTTATAYQTITPTNNFSLGKGYMIRSANDWPTSTPTIFNGQFTGVPNNGPITVPIGIGYNLVGNPYPSPINGNEVLMLNPSVGTLYFWTHNVPQNGAYVAQSNYASYTTLGGTAAVAGGNIPNGKIGVGQGFFVRTTTGGSFALNNSTRRKAESDTQFFKNNTNPEINRYWLNLTSESMPFNQILIGYTENSSLNFDQSIDGKVLETDKTIMYSVLNNEALVIQGRGNFNVNDEVPIGFNVLESGDYKISIHQKEGIFNSNGIYLKDTLTGTVQSLENPITLNLLAGTYNDRFKIVYNQLLSNEDIINDFETSLFPNPIKNGEKLNLTNIKGKFTIALYDVTGKMVLEKESDVPQIALPHLNQGTYLVKINAENKTWNEKLLVK</sequence>
<dbReference type="PANTHER" id="PTHR12106:SF27">
    <property type="entry name" value="SORTILIN-RELATED RECEPTOR"/>
    <property type="match status" value="1"/>
</dbReference>
<dbReference type="PANTHER" id="PTHR12106">
    <property type="entry name" value="SORTILIN RELATED"/>
    <property type="match status" value="1"/>
</dbReference>
<name>A0A1H6RY26_9FLAO</name>
<dbReference type="InterPro" id="IPR026444">
    <property type="entry name" value="Secre_tail"/>
</dbReference>
<feature type="chain" id="PRO_5011485514" evidence="2">
    <location>
        <begin position="19"/>
        <end position="1622"/>
    </location>
</feature>
<dbReference type="Pfam" id="PF18962">
    <property type="entry name" value="Por_Secre_tail"/>
    <property type="match status" value="1"/>
</dbReference>
<evidence type="ECO:0000259" key="3">
    <source>
        <dbReference type="Pfam" id="PF18962"/>
    </source>
</evidence>
<dbReference type="InterPro" id="IPR050310">
    <property type="entry name" value="VPS10-sortilin"/>
</dbReference>
<dbReference type="InterPro" id="IPR045474">
    <property type="entry name" value="GEVED"/>
</dbReference>
<keyword evidence="1 2" id="KW-0732">Signal</keyword>
<dbReference type="Pfam" id="PF20009">
    <property type="entry name" value="GEVED"/>
    <property type="match status" value="1"/>
</dbReference>
<accession>A0A1H6RY26</accession>
<evidence type="ECO:0000256" key="1">
    <source>
        <dbReference type="ARBA" id="ARBA00022729"/>
    </source>
</evidence>
<dbReference type="Gene3D" id="2.130.10.10">
    <property type="entry name" value="YVTN repeat-like/Quinoprotein amine dehydrogenase"/>
    <property type="match status" value="5"/>
</dbReference>
<keyword evidence="6" id="KW-1185">Reference proteome</keyword>